<reference evidence="1" key="1">
    <citation type="submission" date="2018-05" db="EMBL/GenBank/DDBJ databases">
        <authorList>
            <person name="Lanie J.A."/>
            <person name="Ng W.-L."/>
            <person name="Kazmierczak K.M."/>
            <person name="Andrzejewski T.M."/>
            <person name="Davidsen T.M."/>
            <person name="Wayne K.J."/>
            <person name="Tettelin H."/>
            <person name="Glass J.I."/>
            <person name="Rusch D."/>
            <person name="Podicherti R."/>
            <person name="Tsui H.-C.T."/>
            <person name="Winkler M.E."/>
        </authorList>
    </citation>
    <scope>NUCLEOTIDE SEQUENCE</scope>
</reference>
<accession>A0A383BQS2</accession>
<gene>
    <name evidence="1" type="ORF">METZ01_LOCUS475055</name>
</gene>
<feature type="non-terminal residue" evidence="1">
    <location>
        <position position="31"/>
    </location>
</feature>
<dbReference type="EMBL" id="UINC01202411">
    <property type="protein sequence ID" value="SVE22201.1"/>
    <property type="molecule type" value="Genomic_DNA"/>
</dbReference>
<organism evidence="1">
    <name type="scientific">marine metagenome</name>
    <dbReference type="NCBI Taxonomy" id="408172"/>
    <lineage>
        <taxon>unclassified sequences</taxon>
        <taxon>metagenomes</taxon>
        <taxon>ecological metagenomes</taxon>
    </lineage>
</organism>
<name>A0A383BQS2_9ZZZZ</name>
<protein>
    <submittedName>
        <fullName evidence="1">Uncharacterized protein</fullName>
    </submittedName>
</protein>
<dbReference type="AlphaFoldDB" id="A0A383BQS2"/>
<sequence length="31" mass="3419">MAKLIVSRIFLAIMVWAFTFASASSQHPTPP</sequence>
<proteinExistence type="predicted"/>
<evidence type="ECO:0000313" key="1">
    <source>
        <dbReference type="EMBL" id="SVE22201.1"/>
    </source>
</evidence>